<feature type="domain" description="AHC1-like C2H2 zinc-finger" evidence="2">
    <location>
        <begin position="201"/>
        <end position="286"/>
    </location>
</feature>
<dbReference type="EMBL" id="KV453911">
    <property type="protein sequence ID" value="ODV79589.1"/>
    <property type="molecule type" value="Genomic_DNA"/>
</dbReference>
<sequence length="406" mass="45345">MEDHEKLVPEQLVQPTTTNDSVATSEPTQPGPYQASKENQKESLMKKLEQIPLKQLKEIITNQIDLEIRLKHQELKLTESEIGKIESQMLVLRKFFDIPNDLKISSEPNEFTLKYFDVLNKSLAVRFNDLQRQQLVGFGDPHYSGFNDNVGYSHDGSGAPFQQGGGYRTRSTTSSLRPSYSSVSGPSGQSVNKLNHQNLGCLYRRTDGIIVKLTCPDCQRSNFSSAQGFLNHSRIAHAKEYTSQDAAALKCGEILPQIKQDPEGEASIQSLKDKNLDPNKNLNVNEIYFNGLSNTLNTVHDSISKPSQVDKKSPSVEAKSNSDSPKPASTPKESELLKKVIKEGKIKKEDYQQMIAEAKETIPNAHLFENEVDEDESNTDLTPPAEQTDLRSKLKRRTSRGGINIS</sequence>
<dbReference type="RefSeq" id="XP_020064711.1">
    <property type="nucleotide sequence ID" value="XM_020211185.1"/>
</dbReference>
<feature type="region of interest" description="Disordered" evidence="1">
    <location>
        <begin position="300"/>
        <end position="336"/>
    </location>
</feature>
<dbReference type="Pfam" id="PF25909">
    <property type="entry name" value="zf-C2H2_AHC1"/>
    <property type="match status" value="1"/>
</dbReference>
<dbReference type="GeneID" id="30985321"/>
<feature type="non-terminal residue" evidence="3">
    <location>
        <position position="406"/>
    </location>
</feature>
<dbReference type="STRING" id="984487.A0A1E4SJA8"/>
<evidence type="ECO:0000313" key="4">
    <source>
        <dbReference type="Proteomes" id="UP000094285"/>
    </source>
</evidence>
<evidence type="ECO:0000313" key="3">
    <source>
        <dbReference type="EMBL" id="ODV79589.1"/>
    </source>
</evidence>
<keyword evidence="4" id="KW-1185">Reference proteome</keyword>
<feature type="region of interest" description="Disordered" evidence="1">
    <location>
        <begin position="1"/>
        <end position="38"/>
    </location>
</feature>
<dbReference type="OrthoDB" id="5355528at2759"/>
<name>A0A1E4SJA8_9ASCO</name>
<gene>
    <name evidence="3" type="ORF">CANTADRAFT_77925</name>
</gene>
<dbReference type="InterPro" id="IPR058706">
    <property type="entry name" value="zf-C2H2_AHC1-like"/>
</dbReference>
<proteinExistence type="predicted"/>
<feature type="compositionally biased region" description="Low complexity" evidence="1">
    <location>
        <begin position="168"/>
        <end position="189"/>
    </location>
</feature>
<accession>A0A1E4SJA8</accession>
<reference evidence="4" key="1">
    <citation type="submission" date="2016-05" db="EMBL/GenBank/DDBJ databases">
        <title>Comparative genomics of biotechnologically important yeasts.</title>
        <authorList>
            <consortium name="DOE Joint Genome Institute"/>
            <person name="Riley R."/>
            <person name="Haridas S."/>
            <person name="Wolfe K.H."/>
            <person name="Lopes M.R."/>
            <person name="Hittinger C.T."/>
            <person name="Goker M."/>
            <person name="Salamov A."/>
            <person name="Wisecaver J."/>
            <person name="Long T.M."/>
            <person name="Aerts A.L."/>
            <person name="Barry K."/>
            <person name="Choi C."/>
            <person name="Clum A."/>
            <person name="Coughlan A.Y."/>
            <person name="Deshpande S."/>
            <person name="Douglass A.P."/>
            <person name="Hanson S.J."/>
            <person name="Klenk H.-P."/>
            <person name="Labutti K."/>
            <person name="Lapidus A."/>
            <person name="Lindquist E."/>
            <person name="Lipzen A."/>
            <person name="Meier-Kolthoff J.P."/>
            <person name="Ohm R.A."/>
            <person name="Otillar R.P."/>
            <person name="Pangilinan J."/>
            <person name="Peng Y."/>
            <person name="Rokas A."/>
            <person name="Rosa C.A."/>
            <person name="Scheuner C."/>
            <person name="Sibirny A.A."/>
            <person name="Slot J.C."/>
            <person name="Stielow J.B."/>
            <person name="Sun H."/>
            <person name="Kurtzman C.P."/>
            <person name="Blackwell M."/>
            <person name="Grigoriev I.V."/>
            <person name="Jeffries T.W."/>
        </authorList>
    </citation>
    <scope>NUCLEOTIDE SEQUENCE [LARGE SCALE GENOMIC DNA]</scope>
    <source>
        <strain evidence="4">NRRL Y-17324</strain>
    </source>
</reference>
<feature type="region of interest" description="Disordered" evidence="1">
    <location>
        <begin position="154"/>
        <end position="189"/>
    </location>
</feature>
<protein>
    <recommendedName>
        <fullName evidence="2">AHC1-like C2H2 zinc-finger domain-containing protein</fullName>
    </recommendedName>
</protein>
<feature type="compositionally biased region" description="Polar residues" evidence="1">
    <location>
        <begin position="13"/>
        <end position="28"/>
    </location>
</feature>
<organism evidence="3 4">
    <name type="scientific">Suhomyces tanzawaensis NRRL Y-17324</name>
    <dbReference type="NCBI Taxonomy" id="984487"/>
    <lineage>
        <taxon>Eukaryota</taxon>
        <taxon>Fungi</taxon>
        <taxon>Dikarya</taxon>
        <taxon>Ascomycota</taxon>
        <taxon>Saccharomycotina</taxon>
        <taxon>Pichiomycetes</taxon>
        <taxon>Debaryomycetaceae</taxon>
        <taxon>Suhomyces</taxon>
    </lineage>
</organism>
<dbReference type="AlphaFoldDB" id="A0A1E4SJA8"/>
<dbReference type="Proteomes" id="UP000094285">
    <property type="component" value="Unassembled WGS sequence"/>
</dbReference>
<feature type="region of interest" description="Disordered" evidence="1">
    <location>
        <begin position="357"/>
        <end position="406"/>
    </location>
</feature>
<evidence type="ECO:0000259" key="2">
    <source>
        <dbReference type="Pfam" id="PF25909"/>
    </source>
</evidence>
<evidence type="ECO:0000256" key="1">
    <source>
        <dbReference type="SAM" id="MobiDB-lite"/>
    </source>
</evidence>